<evidence type="ECO:0000313" key="2">
    <source>
        <dbReference type="Proteomes" id="UP001144673"/>
    </source>
</evidence>
<dbReference type="RefSeq" id="XP_056056111.1">
    <property type="nucleotide sequence ID" value="XM_056199244.1"/>
</dbReference>
<proteinExistence type="predicted"/>
<dbReference type="AlphaFoldDB" id="A0A9W8QIE8"/>
<dbReference type="EMBL" id="JAJHUN010000007">
    <property type="protein sequence ID" value="KAJ4155987.1"/>
    <property type="molecule type" value="Genomic_DNA"/>
</dbReference>
<name>A0A9W8QIE8_AKAMU</name>
<sequence>MLLYAMRLVGTWHRVDSHFAVRDKRAPFTFTAASIEGQNEKVYTCYYALDLTSLLKDLKGALDLWFLSRTSWTVVKQG</sequence>
<keyword evidence="2" id="KW-1185">Reference proteome</keyword>
<gene>
    <name evidence="1" type="ORF">LMH87_001204</name>
</gene>
<reference evidence="1" key="1">
    <citation type="journal article" date="2023" name="Access Microbiol">
        <title>De-novo genome assembly for Akanthomyces muscarius, a biocontrol agent of insect agricultural pests.</title>
        <authorList>
            <person name="Erdos Z."/>
            <person name="Studholme D.J."/>
            <person name="Raymond B."/>
            <person name="Sharma M."/>
        </authorList>
    </citation>
    <scope>NUCLEOTIDE SEQUENCE</scope>
    <source>
        <strain evidence="1">Ve6</strain>
    </source>
</reference>
<dbReference type="GeneID" id="80888363"/>
<dbReference type="Proteomes" id="UP001144673">
    <property type="component" value="Chromosome 6"/>
</dbReference>
<protein>
    <submittedName>
        <fullName evidence="1">Uncharacterized protein</fullName>
    </submittedName>
</protein>
<comment type="caution">
    <text evidence="1">The sequence shown here is derived from an EMBL/GenBank/DDBJ whole genome shotgun (WGS) entry which is preliminary data.</text>
</comment>
<organism evidence="1 2">
    <name type="scientific">Akanthomyces muscarius</name>
    <name type="common">Entomopathogenic fungus</name>
    <name type="synonym">Lecanicillium muscarium</name>
    <dbReference type="NCBI Taxonomy" id="2231603"/>
    <lineage>
        <taxon>Eukaryota</taxon>
        <taxon>Fungi</taxon>
        <taxon>Dikarya</taxon>
        <taxon>Ascomycota</taxon>
        <taxon>Pezizomycotina</taxon>
        <taxon>Sordariomycetes</taxon>
        <taxon>Hypocreomycetidae</taxon>
        <taxon>Hypocreales</taxon>
        <taxon>Cordycipitaceae</taxon>
        <taxon>Akanthomyces</taxon>
    </lineage>
</organism>
<evidence type="ECO:0000313" key="1">
    <source>
        <dbReference type="EMBL" id="KAJ4155987.1"/>
    </source>
</evidence>
<dbReference type="KEGG" id="amus:LMH87_001204"/>
<accession>A0A9W8QIE8</accession>